<evidence type="ECO:0000256" key="4">
    <source>
        <dbReference type="ARBA" id="ARBA00022786"/>
    </source>
</evidence>
<gene>
    <name evidence="6" type="primary">DCAF1</name>
    <name evidence="6" type="ORF">CR513_54124</name>
</gene>
<keyword evidence="7" id="KW-1185">Reference proteome</keyword>
<dbReference type="PANTHER" id="PTHR13129:SF4">
    <property type="entry name" value="DDB1- AND CUL4-ASSOCIATED FACTOR 1"/>
    <property type="match status" value="1"/>
</dbReference>
<dbReference type="STRING" id="157652.A0A371ELV0"/>
<reference evidence="6" key="1">
    <citation type="submission" date="2018-05" db="EMBL/GenBank/DDBJ databases">
        <title>Draft genome of Mucuna pruriens seed.</title>
        <authorList>
            <person name="Nnadi N.E."/>
            <person name="Vos R."/>
            <person name="Hasami M.H."/>
            <person name="Devisetty U.K."/>
            <person name="Aguiy J.C."/>
        </authorList>
    </citation>
    <scope>NUCLEOTIDE SEQUENCE [LARGE SCALE GENOMIC DNA]</scope>
    <source>
        <strain evidence="6">JCA_2017</strain>
    </source>
</reference>
<dbReference type="OrthoDB" id="1420029at2759"/>
<dbReference type="PROSITE" id="PS50896">
    <property type="entry name" value="LISH"/>
    <property type="match status" value="1"/>
</dbReference>
<dbReference type="InterPro" id="IPR015943">
    <property type="entry name" value="WD40/YVTN_repeat-like_dom_sf"/>
</dbReference>
<dbReference type="PANTHER" id="PTHR13129">
    <property type="entry name" value="VPRBP PROTEIN-RELATED"/>
    <property type="match status" value="1"/>
</dbReference>
<protein>
    <submittedName>
        <fullName evidence="6">DDB1-and CUL4-associated factor-like 1</fullName>
    </submittedName>
</protein>
<comment type="pathway">
    <text evidence="2">Protein modification; protein ubiquitination.</text>
</comment>
<sequence>MTSSVGSDGPVLSLLNNCIRALRMQLEEPTSEHKPTIWALIGELEKLREALSSALAQEFRQHSPNELQLEGTSTSQPHHHELERALLCNLSAVIVNNSGHASTLAAIDAASPTLRQIEREVVAEASPITDLLLLACGLLQTASKLLEEAKLKLLPTSVAPVQLHWPSCRVPGFMSKTKSRVKVTPSSMVINDIQQPNNQTPITTLPRRSLLHPRVCPSNVTPRLAKREFKLMHGGGYENRKDRHFVYTRFSPSRFFISGDLYTCITFVGDSPFPFVGNRSLSVIDSFAAGSTKLLLASSPIGVTLDQAWSFGWEKIRFFAGCSAGRFSNSGNAFAALSSGFPRREILVFDIQTCQLVSSFTDTSTGNPIYSRIHFDHSDSILLWNGVFWDRRVCFPVHHFDQITDFGGGGFHPAGNEDIVEGEAFAKFAYLVYNVAFLTDLFVPCQKILYAVWDLRKLRVLRSVPSLHQTTITFNAGGDVIYAILRRNMEHLMSAFYTRRVRHPLFSAFRTVDAVNYSDIATTQVDHCLLDLTTQTTDSFLGLVTMYNNDEYNENGNGRSGALVFETAKMILMAQVTIISLRELDDEDGDFIMDGA</sequence>
<dbReference type="EMBL" id="QJKJ01013153">
    <property type="protein sequence ID" value="RDX67032.1"/>
    <property type="molecule type" value="Genomic_DNA"/>
</dbReference>
<name>A0A371ELV0_MUCPR</name>
<evidence type="ECO:0000313" key="6">
    <source>
        <dbReference type="EMBL" id="RDX67032.1"/>
    </source>
</evidence>
<comment type="caution">
    <text evidence="6">The sequence shown here is derived from an EMBL/GenBank/DDBJ whole genome shotgun (WGS) entry which is preliminary data.</text>
</comment>
<proteinExistence type="inferred from homology"/>
<evidence type="ECO:0000313" key="7">
    <source>
        <dbReference type="Proteomes" id="UP000257109"/>
    </source>
</evidence>
<dbReference type="AlphaFoldDB" id="A0A371ELV0"/>
<dbReference type="InterPro" id="IPR006594">
    <property type="entry name" value="LisH"/>
</dbReference>
<organism evidence="6 7">
    <name type="scientific">Mucuna pruriens</name>
    <name type="common">Velvet bean</name>
    <name type="synonym">Dolichos pruriens</name>
    <dbReference type="NCBI Taxonomy" id="157652"/>
    <lineage>
        <taxon>Eukaryota</taxon>
        <taxon>Viridiplantae</taxon>
        <taxon>Streptophyta</taxon>
        <taxon>Embryophyta</taxon>
        <taxon>Tracheophyta</taxon>
        <taxon>Spermatophyta</taxon>
        <taxon>Magnoliopsida</taxon>
        <taxon>eudicotyledons</taxon>
        <taxon>Gunneridae</taxon>
        <taxon>Pentapetalae</taxon>
        <taxon>rosids</taxon>
        <taxon>fabids</taxon>
        <taxon>Fabales</taxon>
        <taxon>Fabaceae</taxon>
        <taxon>Papilionoideae</taxon>
        <taxon>50 kb inversion clade</taxon>
        <taxon>NPAAA clade</taxon>
        <taxon>indigoferoid/millettioid clade</taxon>
        <taxon>Phaseoleae</taxon>
        <taxon>Mucuna</taxon>
    </lineage>
</organism>
<accession>A0A371ELV0</accession>
<dbReference type="GO" id="GO:0005634">
    <property type="term" value="C:nucleus"/>
    <property type="evidence" value="ECO:0007669"/>
    <property type="project" value="UniProtKB-SubCell"/>
</dbReference>
<dbReference type="GO" id="GO:0016567">
    <property type="term" value="P:protein ubiquitination"/>
    <property type="evidence" value="ECO:0007669"/>
    <property type="project" value="UniProtKB-UniPathway"/>
</dbReference>
<keyword evidence="5" id="KW-0539">Nucleus</keyword>
<evidence type="ECO:0000256" key="2">
    <source>
        <dbReference type="ARBA" id="ARBA00004906"/>
    </source>
</evidence>
<dbReference type="SUPFAM" id="SSF50998">
    <property type="entry name" value="Quinoprotein alcohol dehydrogenase-like"/>
    <property type="match status" value="1"/>
</dbReference>
<dbReference type="Proteomes" id="UP000257109">
    <property type="component" value="Unassembled WGS sequence"/>
</dbReference>
<feature type="non-terminal residue" evidence="6">
    <location>
        <position position="1"/>
    </location>
</feature>
<keyword evidence="4" id="KW-0833">Ubl conjugation pathway</keyword>
<dbReference type="InterPro" id="IPR033270">
    <property type="entry name" value="VPRBP/DCAF1"/>
</dbReference>
<dbReference type="GO" id="GO:0080008">
    <property type="term" value="C:Cul4-RING E3 ubiquitin ligase complex"/>
    <property type="evidence" value="ECO:0007669"/>
    <property type="project" value="TreeGrafter"/>
</dbReference>
<dbReference type="InterPro" id="IPR011047">
    <property type="entry name" value="Quinoprotein_ADH-like_sf"/>
</dbReference>
<evidence type="ECO:0000256" key="1">
    <source>
        <dbReference type="ARBA" id="ARBA00004123"/>
    </source>
</evidence>
<comment type="subcellular location">
    <subcellularLocation>
        <location evidence="1">Nucleus</location>
    </subcellularLocation>
</comment>
<evidence type="ECO:0000256" key="3">
    <source>
        <dbReference type="ARBA" id="ARBA00008845"/>
    </source>
</evidence>
<comment type="similarity">
    <text evidence="3">Belongs to the VPRBP/DCAF1 family.</text>
</comment>
<dbReference type="Gene3D" id="2.130.10.10">
    <property type="entry name" value="YVTN repeat-like/Quinoprotein amine dehydrogenase"/>
    <property type="match status" value="1"/>
</dbReference>
<dbReference type="UniPathway" id="UPA00143"/>
<evidence type="ECO:0000256" key="5">
    <source>
        <dbReference type="ARBA" id="ARBA00023242"/>
    </source>
</evidence>